<reference evidence="4 5" key="1">
    <citation type="submission" date="2015-01" db="EMBL/GenBank/DDBJ databases">
        <title>The Genome Sequence of Exophiala oligosperma CBS72588.</title>
        <authorList>
            <consortium name="The Broad Institute Genomics Platform"/>
            <person name="Cuomo C."/>
            <person name="de Hoog S."/>
            <person name="Gorbushina A."/>
            <person name="Stielow B."/>
            <person name="Teixiera M."/>
            <person name="Abouelleil A."/>
            <person name="Chapman S.B."/>
            <person name="Priest M."/>
            <person name="Young S.K."/>
            <person name="Wortman J."/>
            <person name="Nusbaum C."/>
            <person name="Birren B."/>
        </authorList>
    </citation>
    <scope>NUCLEOTIDE SEQUENCE [LARGE SCALE GENOMIC DNA]</scope>
    <source>
        <strain evidence="4 5">CBS 72588</strain>
    </source>
</reference>
<evidence type="ECO:0000256" key="1">
    <source>
        <dbReference type="ARBA" id="ARBA00005043"/>
    </source>
</evidence>
<dbReference type="PANTHER" id="PTHR16184">
    <property type="entry name" value="ELONGATOR COMPLEX PROTEIN 6"/>
    <property type="match status" value="1"/>
</dbReference>
<dbReference type="VEuPathDB" id="FungiDB:PV06_02989"/>
<evidence type="ECO:0000313" key="4">
    <source>
        <dbReference type="EMBL" id="KIW44528.1"/>
    </source>
</evidence>
<evidence type="ECO:0008006" key="6">
    <source>
        <dbReference type="Google" id="ProtNLM"/>
    </source>
</evidence>
<organism evidence="4 5">
    <name type="scientific">Exophiala oligosperma</name>
    <dbReference type="NCBI Taxonomy" id="215243"/>
    <lineage>
        <taxon>Eukaryota</taxon>
        <taxon>Fungi</taxon>
        <taxon>Dikarya</taxon>
        <taxon>Ascomycota</taxon>
        <taxon>Pezizomycotina</taxon>
        <taxon>Eurotiomycetes</taxon>
        <taxon>Chaetothyriomycetidae</taxon>
        <taxon>Chaetothyriales</taxon>
        <taxon>Herpotrichiellaceae</taxon>
        <taxon>Exophiala</taxon>
    </lineage>
</organism>
<dbReference type="GO" id="GO:0033588">
    <property type="term" value="C:elongator holoenzyme complex"/>
    <property type="evidence" value="ECO:0007669"/>
    <property type="project" value="InterPro"/>
</dbReference>
<evidence type="ECO:0000256" key="2">
    <source>
        <dbReference type="ARBA" id="ARBA00008837"/>
    </source>
</evidence>
<dbReference type="Gene3D" id="3.40.50.300">
    <property type="entry name" value="P-loop containing nucleotide triphosphate hydrolases"/>
    <property type="match status" value="1"/>
</dbReference>
<feature type="compositionally biased region" description="Low complexity" evidence="3">
    <location>
        <begin position="159"/>
        <end position="177"/>
    </location>
</feature>
<dbReference type="RefSeq" id="XP_016264744.1">
    <property type="nucleotide sequence ID" value="XM_016403739.1"/>
</dbReference>
<dbReference type="HOGENOM" id="CLU_059771_0_0_1"/>
<dbReference type="AlphaFoldDB" id="A0A0D2DNX8"/>
<evidence type="ECO:0000313" key="5">
    <source>
        <dbReference type="Proteomes" id="UP000053342"/>
    </source>
</evidence>
<dbReference type="EMBL" id="KN847334">
    <property type="protein sequence ID" value="KIW44528.1"/>
    <property type="molecule type" value="Genomic_DNA"/>
</dbReference>
<evidence type="ECO:0000256" key="3">
    <source>
        <dbReference type="SAM" id="MobiDB-lite"/>
    </source>
</evidence>
<feature type="region of interest" description="Disordered" evidence="3">
    <location>
        <begin position="159"/>
        <end position="216"/>
    </location>
</feature>
<comment type="pathway">
    <text evidence="1">tRNA modification; 5-methoxycarbonylmethyl-2-thiouridine-tRNA biosynthesis.</text>
</comment>
<comment type="similarity">
    <text evidence="2">Belongs to the ELP6 family.</text>
</comment>
<dbReference type="GO" id="GO:0002098">
    <property type="term" value="P:tRNA wobble uridine modification"/>
    <property type="evidence" value="ECO:0007669"/>
    <property type="project" value="InterPro"/>
</dbReference>
<name>A0A0D2DNX8_9EURO</name>
<proteinExistence type="inferred from homology"/>
<protein>
    <recommendedName>
        <fullName evidence="6">Elongator complex protein 6</fullName>
    </recommendedName>
</protein>
<dbReference type="PANTHER" id="PTHR16184:SF6">
    <property type="entry name" value="ELONGATOR COMPLEX PROTEIN 6"/>
    <property type="match status" value="1"/>
</dbReference>
<dbReference type="InterPro" id="IPR018627">
    <property type="entry name" value="ELP6"/>
</dbReference>
<sequence length="365" mass="38328">MPPNIPASLAIYIQACLEYRASTLITSILNTPSTWLVLRMVYAALYGAAEDSAALGQYTAPGGNTTTTTTTTNNNNETRPVIFVSLLRSLSLWVEMGRKVGLDIPLLLKRKSIIYIDGMSLDGGVAPSSSGTSEVSTLPTLKLKSLSLRDIQEAVTTGLRTLSSTSTPTNTSAATTLPRSTTSGALTPRIPLPPSSSSTSRTSAPTATSTTPLPTTMSTSGPLIFIDGVDFILASQPSVTPSTLDSFLGALRTQGAHALVVTGQADAPLLHSAVSGDGDVAVGGATPLERAHAHFMTTQAHQSRWVWQLRGLDTGSAKDVTGVMRVSRGGSMDFDEEDAAGSLTDIERLYQLKGDGSVRTWSRGE</sequence>
<dbReference type="Proteomes" id="UP000053342">
    <property type="component" value="Unassembled WGS sequence"/>
</dbReference>
<gene>
    <name evidence="4" type="ORF">PV06_02989</name>
</gene>
<accession>A0A0D2DNX8</accession>
<dbReference type="InterPro" id="IPR027417">
    <property type="entry name" value="P-loop_NTPase"/>
</dbReference>
<dbReference type="UniPathway" id="UPA00988"/>
<dbReference type="OrthoDB" id="9995306at2759"/>
<dbReference type="GeneID" id="27355063"/>
<keyword evidence="5" id="KW-1185">Reference proteome</keyword>
<feature type="compositionally biased region" description="Low complexity" evidence="3">
    <location>
        <begin position="195"/>
        <end position="216"/>
    </location>
</feature>